<sequence length="457" mass="50013">MPGRILIVDDVPSSRLIARAKLSMAYYDVIEAETGEEAIDIAAREEPDLILLDVMMPGIDGFETCRRLKTQARTAHIPVVMLSSLSNRADRVRGLECGADDFLTKPFDDTALLSRVSSLTRMKMMIDELRLRAETSRELGLETGGFDVRINYADASILFVCNERETAEEAVRSLRTNLGAAVETARGERELRALMKSNEFDAFVIGTDLADGDPLRIASLLRGRPNTRQAALIMMFAAEDRVSPPLAMDMGVPDYLLLPMDYSELAARLRVQLRRKHYSDQLRKSVQDSMVMAVTDPLTGLYNRRYANAHIEGILASAKNDAGSLVAMVLDLDRFKSVNDTHGHAAGDRVLVEFASRLQNNFRPGDLVSRIGGEEFLVVMPDILPANAERVAERVRHAVETPDFVIDEAGKAIALTVSIGIAAHLPGESSADLIARADAALYASKAAGRNTVTLSAA</sequence>
<keyword evidence="7" id="KW-1185">Reference proteome</keyword>
<dbReference type="InterPro" id="IPR011006">
    <property type="entry name" value="CheY-like_superfamily"/>
</dbReference>
<dbReference type="PROSITE" id="PS50110">
    <property type="entry name" value="RESPONSE_REGULATORY"/>
    <property type="match status" value="2"/>
</dbReference>
<feature type="domain" description="Response regulatory" evidence="4">
    <location>
        <begin position="156"/>
        <end position="273"/>
    </location>
</feature>
<comment type="caution">
    <text evidence="3">Lacks conserved residue(s) required for the propagation of feature annotation.</text>
</comment>
<evidence type="ECO:0000256" key="1">
    <source>
        <dbReference type="ARBA" id="ARBA00012528"/>
    </source>
</evidence>
<dbReference type="InterPro" id="IPR029787">
    <property type="entry name" value="Nucleotide_cyclase"/>
</dbReference>
<evidence type="ECO:0000313" key="6">
    <source>
        <dbReference type="EMBL" id="GMG83896.1"/>
    </source>
</evidence>
<dbReference type="Gene3D" id="3.30.70.270">
    <property type="match status" value="1"/>
</dbReference>
<dbReference type="InterPro" id="IPR050469">
    <property type="entry name" value="Diguanylate_Cyclase"/>
</dbReference>
<dbReference type="SMART" id="SM00448">
    <property type="entry name" value="REC"/>
    <property type="match status" value="2"/>
</dbReference>
<dbReference type="NCBIfam" id="NF007135">
    <property type="entry name" value="PRK09581.1"/>
    <property type="match status" value="1"/>
</dbReference>
<dbReference type="CDD" id="cd17538">
    <property type="entry name" value="REC_D1_PleD-like"/>
    <property type="match status" value="1"/>
</dbReference>
<reference evidence="6 7" key="1">
    <citation type="submission" date="2023-04" db="EMBL/GenBank/DDBJ databases">
        <title>Marinoamorphus aggregata gen. nov., sp. Nov., isolate from tissue of brittle star Ophioplocus japonicus.</title>
        <authorList>
            <person name="Kawano K."/>
            <person name="Sawayama S."/>
            <person name="Nakagawa S."/>
        </authorList>
    </citation>
    <scope>NUCLEOTIDE SEQUENCE [LARGE SCALE GENOMIC DNA]</scope>
    <source>
        <strain evidence="6 7">NKW23</strain>
    </source>
</reference>
<dbReference type="InterPro" id="IPR001789">
    <property type="entry name" value="Sig_transdc_resp-reg_receiver"/>
</dbReference>
<proteinExistence type="predicted"/>
<dbReference type="SMART" id="SM00267">
    <property type="entry name" value="GGDEF"/>
    <property type="match status" value="1"/>
</dbReference>
<dbReference type="Gene3D" id="3.40.50.2300">
    <property type="match status" value="1"/>
</dbReference>
<feature type="modified residue" description="4-aspartylphosphate" evidence="3">
    <location>
        <position position="53"/>
    </location>
</feature>
<name>A0ABQ6LKY6_9RHOB</name>
<dbReference type="InterPro" id="IPR000160">
    <property type="entry name" value="GGDEF_dom"/>
</dbReference>
<dbReference type="PANTHER" id="PTHR45138">
    <property type="entry name" value="REGULATORY COMPONENTS OF SENSORY TRANSDUCTION SYSTEM"/>
    <property type="match status" value="1"/>
</dbReference>
<evidence type="ECO:0000313" key="7">
    <source>
        <dbReference type="Proteomes" id="UP001239909"/>
    </source>
</evidence>
<evidence type="ECO:0000259" key="5">
    <source>
        <dbReference type="PROSITE" id="PS50887"/>
    </source>
</evidence>
<comment type="catalytic activity">
    <reaction evidence="2">
        <text>2 GTP = 3',3'-c-di-GMP + 2 diphosphate</text>
        <dbReference type="Rhea" id="RHEA:24898"/>
        <dbReference type="ChEBI" id="CHEBI:33019"/>
        <dbReference type="ChEBI" id="CHEBI:37565"/>
        <dbReference type="ChEBI" id="CHEBI:58805"/>
        <dbReference type="EC" id="2.7.7.65"/>
    </reaction>
</comment>
<evidence type="ECO:0000256" key="3">
    <source>
        <dbReference type="PROSITE-ProRule" id="PRU00169"/>
    </source>
</evidence>
<feature type="domain" description="Response regulatory" evidence="4">
    <location>
        <begin position="4"/>
        <end position="120"/>
    </location>
</feature>
<accession>A0ABQ6LKY6</accession>
<gene>
    <name evidence="6" type="ORF">LNKW23_31100</name>
</gene>
<dbReference type="Proteomes" id="UP001239909">
    <property type="component" value="Unassembled WGS sequence"/>
</dbReference>
<comment type="caution">
    <text evidence="6">The sequence shown here is derived from an EMBL/GenBank/DDBJ whole genome shotgun (WGS) entry which is preliminary data.</text>
</comment>
<dbReference type="NCBIfam" id="TIGR00254">
    <property type="entry name" value="GGDEF"/>
    <property type="match status" value="1"/>
</dbReference>
<dbReference type="SUPFAM" id="SSF52172">
    <property type="entry name" value="CheY-like"/>
    <property type="match status" value="2"/>
</dbReference>
<evidence type="ECO:0000256" key="2">
    <source>
        <dbReference type="ARBA" id="ARBA00034247"/>
    </source>
</evidence>
<dbReference type="RefSeq" id="WP_285672732.1">
    <property type="nucleotide sequence ID" value="NZ_BSYI01000025.1"/>
</dbReference>
<evidence type="ECO:0000259" key="4">
    <source>
        <dbReference type="PROSITE" id="PS50110"/>
    </source>
</evidence>
<protein>
    <recommendedName>
        <fullName evidence="1">diguanylate cyclase</fullName>
        <ecNumber evidence="1">2.7.7.65</ecNumber>
    </recommendedName>
</protein>
<dbReference type="InterPro" id="IPR043128">
    <property type="entry name" value="Rev_trsase/Diguanyl_cyclase"/>
</dbReference>
<dbReference type="PROSITE" id="PS50887">
    <property type="entry name" value="GGDEF"/>
    <property type="match status" value="1"/>
</dbReference>
<dbReference type="CDD" id="cd01949">
    <property type="entry name" value="GGDEF"/>
    <property type="match status" value="1"/>
</dbReference>
<dbReference type="PANTHER" id="PTHR45138:SF9">
    <property type="entry name" value="DIGUANYLATE CYCLASE DGCM-RELATED"/>
    <property type="match status" value="1"/>
</dbReference>
<dbReference type="EMBL" id="BSYI01000025">
    <property type="protein sequence ID" value="GMG83896.1"/>
    <property type="molecule type" value="Genomic_DNA"/>
</dbReference>
<organism evidence="6 7">
    <name type="scientific">Paralimibaculum aggregatum</name>
    <dbReference type="NCBI Taxonomy" id="3036245"/>
    <lineage>
        <taxon>Bacteria</taxon>
        <taxon>Pseudomonadati</taxon>
        <taxon>Pseudomonadota</taxon>
        <taxon>Alphaproteobacteria</taxon>
        <taxon>Rhodobacterales</taxon>
        <taxon>Paracoccaceae</taxon>
        <taxon>Paralimibaculum</taxon>
    </lineage>
</organism>
<feature type="domain" description="GGDEF" evidence="5">
    <location>
        <begin position="323"/>
        <end position="457"/>
    </location>
</feature>
<dbReference type="SUPFAM" id="SSF55073">
    <property type="entry name" value="Nucleotide cyclase"/>
    <property type="match status" value="1"/>
</dbReference>
<dbReference type="Pfam" id="PF00072">
    <property type="entry name" value="Response_reg"/>
    <property type="match status" value="1"/>
</dbReference>
<dbReference type="Pfam" id="PF00990">
    <property type="entry name" value="GGDEF"/>
    <property type="match status" value="1"/>
</dbReference>
<dbReference type="EC" id="2.7.7.65" evidence="1"/>
<keyword evidence="3" id="KW-0597">Phosphoprotein</keyword>